<evidence type="ECO:0000256" key="1">
    <source>
        <dbReference type="SAM" id="Coils"/>
    </source>
</evidence>
<evidence type="ECO:0000313" key="2">
    <source>
        <dbReference type="EMBL" id="TPR44219.1"/>
    </source>
</evidence>
<comment type="caution">
    <text evidence="2">The sequence shown here is derived from an EMBL/GenBank/DDBJ whole genome shotgun (WGS) entry which is preliminary data.</text>
</comment>
<evidence type="ECO:0000313" key="3">
    <source>
        <dbReference type="Proteomes" id="UP000784700"/>
    </source>
</evidence>
<dbReference type="AlphaFoldDB" id="A0A9Q8IMR9"/>
<feature type="coiled-coil region" evidence="1">
    <location>
        <begin position="22"/>
        <end position="70"/>
    </location>
</feature>
<gene>
    <name evidence="2" type="ORF">DY130_04045</name>
</gene>
<protein>
    <submittedName>
        <fullName evidence="2">Uncharacterized protein</fullName>
    </submittedName>
</protein>
<proteinExistence type="predicted"/>
<organism evidence="2 3">
    <name type="scientific">Apilactobacillus micheneri</name>
    <dbReference type="NCBI Taxonomy" id="1899430"/>
    <lineage>
        <taxon>Bacteria</taxon>
        <taxon>Bacillati</taxon>
        <taxon>Bacillota</taxon>
        <taxon>Bacilli</taxon>
        <taxon>Lactobacillales</taxon>
        <taxon>Lactobacillaceae</taxon>
        <taxon>Apilactobacillus</taxon>
    </lineage>
</organism>
<keyword evidence="1" id="KW-0175">Coiled coil</keyword>
<dbReference type="EMBL" id="QUBG01000003">
    <property type="protein sequence ID" value="TPR44219.1"/>
    <property type="molecule type" value="Genomic_DNA"/>
</dbReference>
<sequence length="72" mass="8664">MRAVGMKIDVLRKFHYLFESENDGKKEQLKIMEEKRDDLQSAINHLHFKINNFDTHMEDTEKELKNLENNSK</sequence>
<name>A0A9Q8IMR9_9LACO</name>
<reference evidence="2" key="1">
    <citation type="submission" date="2018-08" db="EMBL/GenBank/DDBJ databases">
        <title>Comparative genomics of wild bee and flower associated Lactobacillus reveals potential adaptation to the bee host.</title>
        <authorList>
            <person name="Vuong H.Q."/>
            <person name="Mcfrederick Q.S."/>
        </authorList>
    </citation>
    <scope>NUCLEOTIDE SEQUENCE</scope>
    <source>
        <strain evidence="2">HV_63</strain>
    </source>
</reference>
<accession>A0A9Q8IMR9</accession>
<dbReference type="Proteomes" id="UP000784700">
    <property type="component" value="Unassembled WGS sequence"/>
</dbReference>